<organism evidence="5 6">
    <name type="scientific">Catenibacillus scindens</name>
    <dbReference type="NCBI Taxonomy" id="673271"/>
    <lineage>
        <taxon>Bacteria</taxon>
        <taxon>Bacillati</taxon>
        <taxon>Bacillota</taxon>
        <taxon>Clostridia</taxon>
        <taxon>Lachnospirales</taxon>
        <taxon>Lachnospiraceae</taxon>
        <taxon>Catenibacillus</taxon>
    </lineage>
</organism>
<evidence type="ECO:0000259" key="4">
    <source>
        <dbReference type="PROSITE" id="PS01124"/>
    </source>
</evidence>
<dbReference type="AlphaFoldDB" id="A0A7W8H9W2"/>
<sequence>MPVMPILIDSRQKERILFRNEMLPYSLYTPNPHGCLLGDIPWHWHDEFEFGSLLRGSILYKTSRHEYILREGDGIFINSGTLHYLHPLEPRENVLFQSQFFSGEFLAGARGNLFDLKYIAPVQGQKLLDARPLYRENSRDASFLDKLLDASRIAQSDEAFSQLRLRSLFSALWEDVYRWAAETGSENAPSPYSEDERIKDMLSFIQQNFSHRLTVRQIAGVIPISERECYRLFKKHLGISPVEYLTDIRLQKARELLIESDKCILDIALETGFGSSSYFGKIFKHQIGITPKAYRQNNTGGEIPLL</sequence>
<dbReference type="GO" id="GO:0043565">
    <property type="term" value="F:sequence-specific DNA binding"/>
    <property type="evidence" value="ECO:0007669"/>
    <property type="project" value="InterPro"/>
</dbReference>
<feature type="domain" description="HTH araC/xylS-type" evidence="4">
    <location>
        <begin position="199"/>
        <end position="297"/>
    </location>
</feature>
<name>A0A7W8H9W2_9FIRM</name>
<evidence type="ECO:0000256" key="1">
    <source>
        <dbReference type="ARBA" id="ARBA00023015"/>
    </source>
</evidence>
<dbReference type="Gene3D" id="2.60.120.10">
    <property type="entry name" value="Jelly Rolls"/>
    <property type="match status" value="1"/>
</dbReference>
<dbReference type="InterPro" id="IPR009057">
    <property type="entry name" value="Homeodomain-like_sf"/>
</dbReference>
<dbReference type="EMBL" id="JACHFW010000003">
    <property type="protein sequence ID" value="MBB5264123.1"/>
    <property type="molecule type" value="Genomic_DNA"/>
</dbReference>
<dbReference type="InterPro" id="IPR014710">
    <property type="entry name" value="RmlC-like_jellyroll"/>
</dbReference>
<dbReference type="CDD" id="cd02208">
    <property type="entry name" value="cupin_RmlC-like"/>
    <property type="match status" value="1"/>
</dbReference>
<dbReference type="PROSITE" id="PS01124">
    <property type="entry name" value="HTH_ARAC_FAMILY_2"/>
    <property type="match status" value="1"/>
</dbReference>
<evidence type="ECO:0000256" key="2">
    <source>
        <dbReference type="ARBA" id="ARBA00023125"/>
    </source>
</evidence>
<keyword evidence="1" id="KW-0805">Transcription regulation</keyword>
<dbReference type="InterPro" id="IPR003313">
    <property type="entry name" value="AraC-bd"/>
</dbReference>
<dbReference type="PANTHER" id="PTHR43280">
    <property type="entry name" value="ARAC-FAMILY TRANSCRIPTIONAL REGULATOR"/>
    <property type="match status" value="1"/>
</dbReference>
<dbReference type="PANTHER" id="PTHR43280:SF2">
    <property type="entry name" value="HTH-TYPE TRANSCRIPTIONAL REGULATOR EXSA"/>
    <property type="match status" value="1"/>
</dbReference>
<dbReference type="PRINTS" id="PR00032">
    <property type="entry name" value="HTHARAC"/>
</dbReference>
<comment type="caution">
    <text evidence="5">The sequence shown here is derived from an EMBL/GenBank/DDBJ whole genome shotgun (WGS) entry which is preliminary data.</text>
</comment>
<gene>
    <name evidence="5" type="ORF">HNP82_001228</name>
</gene>
<dbReference type="Proteomes" id="UP000543642">
    <property type="component" value="Unassembled WGS sequence"/>
</dbReference>
<dbReference type="Pfam" id="PF02311">
    <property type="entry name" value="AraC_binding"/>
    <property type="match status" value="1"/>
</dbReference>
<evidence type="ECO:0000256" key="3">
    <source>
        <dbReference type="ARBA" id="ARBA00023163"/>
    </source>
</evidence>
<reference evidence="5 6" key="1">
    <citation type="submission" date="2020-08" db="EMBL/GenBank/DDBJ databases">
        <title>Genomic Encyclopedia of Type Strains, Phase IV (KMG-IV): sequencing the most valuable type-strain genomes for metagenomic binning, comparative biology and taxonomic classification.</title>
        <authorList>
            <person name="Goeker M."/>
        </authorList>
    </citation>
    <scope>NUCLEOTIDE SEQUENCE [LARGE SCALE GENOMIC DNA]</scope>
    <source>
        <strain evidence="5 6">DSM 106146</strain>
    </source>
</reference>
<keyword evidence="2 5" id="KW-0238">DNA-binding</keyword>
<dbReference type="SUPFAM" id="SSF46689">
    <property type="entry name" value="Homeodomain-like"/>
    <property type="match status" value="2"/>
</dbReference>
<dbReference type="PROSITE" id="PS00041">
    <property type="entry name" value="HTH_ARAC_FAMILY_1"/>
    <property type="match status" value="1"/>
</dbReference>
<accession>A0A7W8H9W2</accession>
<proteinExistence type="predicted"/>
<dbReference type="GO" id="GO:0003700">
    <property type="term" value="F:DNA-binding transcription factor activity"/>
    <property type="evidence" value="ECO:0007669"/>
    <property type="project" value="InterPro"/>
</dbReference>
<protein>
    <submittedName>
        <fullName evidence="5">AraC-like DNA-binding protein</fullName>
    </submittedName>
</protein>
<keyword evidence="3" id="KW-0804">Transcription</keyword>
<dbReference type="InterPro" id="IPR018060">
    <property type="entry name" value="HTH_AraC"/>
</dbReference>
<dbReference type="SMART" id="SM00342">
    <property type="entry name" value="HTH_ARAC"/>
    <property type="match status" value="1"/>
</dbReference>
<dbReference type="InterPro" id="IPR018062">
    <property type="entry name" value="HTH_AraC-typ_CS"/>
</dbReference>
<evidence type="ECO:0000313" key="5">
    <source>
        <dbReference type="EMBL" id="MBB5264123.1"/>
    </source>
</evidence>
<keyword evidence="6" id="KW-1185">Reference proteome</keyword>
<dbReference type="Gene3D" id="1.10.10.60">
    <property type="entry name" value="Homeodomain-like"/>
    <property type="match status" value="2"/>
</dbReference>
<dbReference type="InterPro" id="IPR011051">
    <property type="entry name" value="RmlC_Cupin_sf"/>
</dbReference>
<dbReference type="InterPro" id="IPR020449">
    <property type="entry name" value="Tscrpt_reg_AraC-type_HTH"/>
</dbReference>
<evidence type="ECO:0000313" key="6">
    <source>
        <dbReference type="Proteomes" id="UP000543642"/>
    </source>
</evidence>
<dbReference type="Pfam" id="PF12833">
    <property type="entry name" value="HTH_18"/>
    <property type="match status" value="1"/>
</dbReference>
<dbReference type="SUPFAM" id="SSF51182">
    <property type="entry name" value="RmlC-like cupins"/>
    <property type="match status" value="1"/>
</dbReference>